<feature type="compositionally biased region" description="Acidic residues" evidence="1">
    <location>
        <begin position="43"/>
        <end position="53"/>
    </location>
</feature>
<evidence type="ECO:0000313" key="2">
    <source>
        <dbReference type="EMBL" id="GLD54730.1"/>
    </source>
</evidence>
<feature type="compositionally biased region" description="Acidic residues" evidence="1">
    <location>
        <begin position="317"/>
        <end position="329"/>
    </location>
</feature>
<feature type="compositionally biased region" description="Basic and acidic residues" evidence="1">
    <location>
        <begin position="352"/>
        <end position="381"/>
    </location>
</feature>
<feature type="compositionally biased region" description="Basic and acidic residues" evidence="1">
    <location>
        <begin position="484"/>
        <end position="493"/>
    </location>
</feature>
<feature type="compositionally biased region" description="Acidic residues" evidence="1">
    <location>
        <begin position="691"/>
        <end position="709"/>
    </location>
</feature>
<feature type="compositionally biased region" description="Basic residues" evidence="1">
    <location>
        <begin position="805"/>
        <end position="816"/>
    </location>
</feature>
<feature type="compositionally biased region" description="Polar residues" evidence="1">
    <location>
        <begin position="642"/>
        <end position="653"/>
    </location>
</feature>
<feature type="compositionally biased region" description="Polar residues" evidence="1">
    <location>
        <begin position="725"/>
        <end position="734"/>
    </location>
</feature>
<feature type="compositionally biased region" description="Basic and acidic residues" evidence="1">
    <location>
        <begin position="456"/>
        <end position="470"/>
    </location>
</feature>
<feature type="compositionally biased region" description="Polar residues" evidence="1">
    <location>
        <begin position="268"/>
        <end position="279"/>
    </location>
</feature>
<feature type="compositionally biased region" description="Basic residues" evidence="1">
    <location>
        <begin position="495"/>
        <end position="504"/>
    </location>
</feature>
<feature type="region of interest" description="Disordered" evidence="1">
    <location>
        <begin position="39"/>
        <end position="83"/>
    </location>
</feature>
<feature type="region of interest" description="Disordered" evidence="1">
    <location>
        <begin position="214"/>
        <end position="513"/>
    </location>
</feature>
<name>A0AAD3MIC3_LATJO</name>
<feature type="compositionally biased region" description="Basic and acidic residues" evidence="1">
    <location>
        <begin position="669"/>
        <end position="689"/>
    </location>
</feature>
<dbReference type="AlphaFoldDB" id="A0AAD3MIC3"/>
<feature type="compositionally biased region" description="Basic residues" evidence="1">
    <location>
        <begin position="654"/>
        <end position="668"/>
    </location>
</feature>
<feature type="compositionally biased region" description="Basic and acidic residues" evidence="1">
    <location>
        <begin position="69"/>
        <end position="83"/>
    </location>
</feature>
<evidence type="ECO:0000313" key="3">
    <source>
        <dbReference type="Proteomes" id="UP001279410"/>
    </source>
</evidence>
<gene>
    <name evidence="2" type="ORF">AKAME5_000731000</name>
</gene>
<keyword evidence="3" id="KW-1185">Reference proteome</keyword>
<proteinExistence type="predicted"/>
<protein>
    <submittedName>
        <fullName evidence="2">Microtubule-associated protein 1B-like protein</fullName>
    </submittedName>
</protein>
<feature type="compositionally biased region" description="Basic and acidic residues" evidence="1">
    <location>
        <begin position="254"/>
        <end position="265"/>
    </location>
</feature>
<feature type="region of interest" description="Disordered" evidence="1">
    <location>
        <begin position="542"/>
        <end position="848"/>
    </location>
</feature>
<feature type="compositionally biased region" description="Basic residues" evidence="1">
    <location>
        <begin position="390"/>
        <end position="402"/>
    </location>
</feature>
<feature type="compositionally biased region" description="Basic residues" evidence="1">
    <location>
        <begin position="471"/>
        <end position="483"/>
    </location>
</feature>
<sequence length="1112" mass="124430">METKYPTLRRPKRKLCYFTSKESLPKQWTEPLTLEDVDRMFDDLDSSSQDDDLCPPSPLLQTSDTETNQNEREASPVLQEEHLTKKLPICQMGPGGDVLPPATRSHCPNLDIDLDTPFKVHEPVKTSSPIEENAVVHGVEEEDGEKKVVSPILFDCEDEGKEEAKMEPLTIQKPHCNGHVTEENEDSELESPPGKVTLTKLMIPSHKKKLAMSCKESLPVKEKTVKKPKTTVLEAKRKTPRQENTALPVSAVRQEPEVAAPEKHSRSVHSQLPAETSTRVGKDMTSFLQKLRDAGQSKPACSRKLLSPVKVPTPPPETEDDFLILEDDTPLWISIPNKAATSKKQKQTRSSSTDKDTSTDKGTKENPLETAQKEEESEKAKQGIQPVKEKMKKKRGREKKKNKEALPGNDKFSSPEDVPAGDLVEQEKPNQKKHRRPKPIPLEKTDEAEEEPQDVANKEPDEERPSQKIEKKTRRSSKLKSSKSSKDGRENAKSSRAKSLKGARKVTQESEDIKEMVYDEAVKEQNNQKLADVEALCSLSDNEIMNSDAQTAKDLEDGEAEQNRLPVVSQGSSSEEGQVLGKRKRKQTGQWWLCTPPCTEETVISDNQPTLKKSKQHKKEPRAAEPSPVKAEKDRVLKKSYQKQSAPLSSHNTVKAKKEKKTKQYKNRPAREDMPGRMKATDEVFHFTEAEQVEEEQQEEEEVAPDQDLDPLQSSPLVFTHRDLSLNSGNSGDQVFQRVYQHVSNDKKSSTPAPVTPRRPQEQLRAAELQRRRKPPGNWWMANGTSDDRESISSQPQQFNPKEPKPHKERKKHGRSPRLGTPKNGNMAVSSKPPGGAHVSPVKVKPLSTPKTIKRSLATFKDIFTSSAETPAVVSRKDTGRNNRRNVAASVTPSKTDKAVLSMDAGEFRSTQNSPVDHDPPQDNKCQPEYTFKDLRSGPSSMIELEQYEENDDLILPSSRVHAALSLSDLCAPPLKPLTLQPKDKANLTEWFKSLWSPTVDNGAEITPDQFDWYFYQGRAIGLLMDLNCGSICNGKILLGSYMKKPLWVDHSATTVFNLLTSSVSAVINGRESRLNPGQSFMVQSGHAYSIQNVTAQPAVLYFTRILAESSD</sequence>
<feature type="compositionally biased region" description="Polar residues" evidence="1">
    <location>
        <begin position="602"/>
        <end position="611"/>
    </location>
</feature>
<dbReference type="EMBL" id="BRZM01000020">
    <property type="protein sequence ID" value="GLD54730.1"/>
    <property type="molecule type" value="Genomic_DNA"/>
</dbReference>
<dbReference type="Gene3D" id="2.60.120.10">
    <property type="entry name" value="Jelly Rolls"/>
    <property type="match status" value="1"/>
</dbReference>
<organism evidence="2 3">
    <name type="scientific">Lates japonicus</name>
    <name type="common">Japanese lates</name>
    <dbReference type="NCBI Taxonomy" id="270547"/>
    <lineage>
        <taxon>Eukaryota</taxon>
        <taxon>Metazoa</taxon>
        <taxon>Chordata</taxon>
        <taxon>Craniata</taxon>
        <taxon>Vertebrata</taxon>
        <taxon>Euteleostomi</taxon>
        <taxon>Actinopterygii</taxon>
        <taxon>Neopterygii</taxon>
        <taxon>Teleostei</taxon>
        <taxon>Neoteleostei</taxon>
        <taxon>Acanthomorphata</taxon>
        <taxon>Carangaria</taxon>
        <taxon>Carangaria incertae sedis</taxon>
        <taxon>Centropomidae</taxon>
        <taxon>Lates</taxon>
    </lineage>
</organism>
<feature type="region of interest" description="Disordered" evidence="1">
    <location>
        <begin position="164"/>
        <end position="195"/>
    </location>
</feature>
<dbReference type="InterPro" id="IPR014710">
    <property type="entry name" value="RmlC-like_jellyroll"/>
</dbReference>
<evidence type="ECO:0000256" key="1">
    <source>
        <dbReference type="SAM" id="MobiDB-lite"/>
    </source>
</evidence>
<dbReference type="Proteomes" id="UP001279410">
    <property type="component" value="Unassembled WGS sequence"/>
</dbReference>
<reference evidence="2" key="1">
    <citation type="submission" date="2022-08" db="EMBL/GenBank/DDBJ databases">
        <title>Genome sequencing of akame (Lates japonicus).</title>
        <authorList>
            <person name="Hashiguchi Y."/>
            <person name="Takahashi H."/>
        </authorList>
    </citation>
    <scope>NUCLEOTIDE SEQUENCE</scope>
    <source>
        <strain evidence="2">Kochi</strain>
    </source>
</reference>
<comment type="caution">
    <text evidence="2">The sequence shown here is derived from an EMBL/GenBank/DDBJ whole genome shotgun (WGS) entry which is preliminary data.</text>
</comment>
<accession>A0AAD3MIC3</accession>